<organism evidence="2">
    <name type="scientific">hydrothermal vent metagenome</name>
    <dbReference type="NCBI Taxonomy" id="652676"/>
    <lineage>
        <taxon>unclassified sequences</taxon>
        <taxon>metagenomes</taxon>
        <taxon>ecological metagenomes</taxon>
    </lineage>
</organism>
<feature type="transmembrane region" description="Helical" evidence="1">
    <location>
        <begin position="255"/>
        <end position="274"/>
    </location>
</feature>
<proteinExistence type="predicted"/>
<feature type="transmembrane region" description="Helical" evidence="1">
    <location>
        <begin position="187"/>
        <end position="212"/>
    </location>
</feature>
<dbReference type="PANTHER" id="PTHR20992">
    <property type="entry name" value="AT15442P-RELATED"/>
    <property type="match status" value="1"/>
</dbReference>
<feature type="transmembrane region" description="Helical" evidence="1">
    <location>
        <begin position="67"/>
        <end position="88"/>
    </location>
</feature>
<dbReference type="EMBL" id="FPKX01000021">
    <property type="protein sequence ID" value="SFZ97819.1"/>
    <property type="molecule type" value="Genomic_DNA"/>
</dbReference>
<dbReference type="PANTHER" id="PTHR20992:SF9">
    <property type="entry name" value="AT15442P-RELATED"/>
    <property type="match status" value="1"/>
</dbReference>
<accession>A0A1W1ECM7</accession>
<reference evidence="2" key="1">
    <citation type="submission" date="2016-10" db="EMBL/GenBank/DDBJ databases">
        <authorList>
            <person name="de Groot N.N."/>
        </authorList>
    </citation>
    <scope>NUCLEOTIDE SEQUENCE</scope>
</reference>
<feature type="transmembrane region" description="Helical" evidence="1">
    <location>
        <begin position="94"/>
        <end position="116"/>
    </location>
</feature>
<keyword evidence="1" id="KW-1133">Transmembrane helix</keyword>
<gene>
    <name evidence="2" type="ORF">MNB_SV-5-122</name>
</gene>
<name>A0A1W1ECM7_9ZZZZ</name>
<feature type="transmembrane region" description="Helical" evidence="1">
    <location>
        <begin position="218"/>
        <end position="243"/>
    </location>
</feature>
<keyword evidence="1" id="KW-0472">Membrane</keyword>
<evidence type="ECO:0000256" key="1">
    <source>
        <dbReference type="SAM" id="Phobius"/>
    </source>
</evidence>
<evidence type="ECO:0008006" key="3">
    <source>
        <dbReference type="Google" id="ProtNLM"/>
    </source>
</evidence>
<evidence type="ECO:0000313" key="2">
    <source>
        <dbReference type="EMBL" id="SFZ97819.1"/>
    </source>
</evidence>
<dbReference type="Pfam" id="PF04087">
    <property type="entry name" value="DUF389"/>
    <property type="match status" value="1"/>
</dbReference>
<dbReference type="AlphaFoldDB" id="A0A1W1ECM7"/>
<dbReference type="InterPro" id="IPR005240">
    <property type="entry name" value="DUF389"/>
</dbReference>
<feature type="transmembrane region" description="Helical" evidence="1">
    <location>
        <begin position="161"/>
        <end position="180"/>
    </location>
</feature>
<sequence length="354" mass="38694">MLAISVGKGFLEKQVKTVSPKDSIKVAHLPSDEESSEYLSKSIPLFTHASQAQYASLFTSLREESKITSVFMILLILSTMIATFGLFINSGSVIIGAMLLAPLMQPIVSLSMGVLRQDSNLEFNAAKTIFFGVTAVLFTAASVALFTPIETLTSEMSGRLSPTILDLFVAIVSGAAAAYAKSNEKIIGSLAGVAIAVALVPPLSVSGIGLGWGNWHMFSMALLLFITNLVGIVLAAAFTFVMLGFSPLKIAKKGIMIWLIMAIMVSMPLYSSFLKMENDMKIKKVLTNTEFVLHTHKVKLSHINIIHQAKEDELRCEVIARSFLSKEEKRLLKEKIQNSIAKKVDVIVTFRYRL</sequence>
<keyword evidence="1" id="KW-0812">Transmembrane</keyword>
<protein>
    <recommendedName>
        <fullName evidence="3">Integral membrane protein</fullName>
    </recommendedName>
</protein>
<feature type="transmembrane region" description="Helical" evidence="1">
    <location>
        <begin position="128"/>
        <end position="149"/>
    </location>
</feature>